<name>A0A7J0BMF1_9BACT</name>
<comment type="caution">
    <text evidence="2">The sequence shown here is derived from an EMBL/GenBank/DDBJ whole genome shotgun (WGS) entry which is preliminary data.</text>
</comment>
<evidence type="ECO:0000256" key="1">
    <source>
        <dbReference type="SAM" id="MobiDB-lite"/>
    </source>
</evidence>
<dbReference type="EMBL" id="BLVO01000016">
    <property type="protein sequence ID" value="GFM34856.1"/>
    <property type="molecule type" value="Genomic_DNA"/>
</dbReference>
<gene>
    <name evidence="2" type="ORF">DSM101010T_32210</name>
</gene>
<organism evidence="2 3">
    <name type="scientific">Desulfovibrio subterraneus</name>
    <dbReference type="NCBI Taxonomy" id="2718620"/>
    <lineage>
        <taxon>Bacteria</taxon>
        <taxon>Pseudomonadati</taxon>
        <taxon>Thermodesulfobacteriota</taxon>
        <taxon>Desulfovibrionia</taxon>
        <taxon>Desulfovibrionales</taxon>
        <taxon>Desulfovibrionaceae</taxon>
        <taxon>Desulfovibrio</taxon>
    </lineage>
</organism>
<reference evidence="2 3" key="1">
    <citation type="submission" date="2020-05" db="EMBL/GenBank/DDBJ databases">
        <title>Draft genome sequence of Desulfovibrio sp. strain HN2T.</title>
        <authorList>
            <person name="Ueno A."/>
            <person name="Tamazawa S."/>
            <person name="Tamamura S."/>
            <person name="Murakami T."/>
            <person name="Kiyama T."/>
            <person name="Inomata H."/>
            <person name="Amano Y."/>
            <person name="Miyakawa K."/>
            <person name="Tamaki H."/>
            <person name="Naganuma T."/>
            <person name="Kaneko K."/>
        </authorList>
    </citation>
    <scope>NUCLEOTIDE SEQUENCE [LARGE SCALE GENOMIC DNA]</scope>
    <source>
        <strain evidence="2 3">HN2</strain>
    </source>
</reference>
<proteinExistence type="predicted"/>
<dbReference type="RefSeq" id="WP_174406506.1">
    <property type="nucleotide sequence ID" value="NZ_BLVO01000016.1"/>
</dbReference>
<keyword evidence="3" id="KW-1185">Reference proteome</keyword>
<protein>
    <submittedName>
        <fullName evidence="2">Uncharacterized protein</fullName>
    </submittedName>
</protein>
<dbReference type="Proteomes" id="UP000503840">
    <property type="component" value="Unassembled WGS sequence"/>
</dbReference>
<evidence type="ECO:0000313" key="2">
    <source>
        <dbReference type="EMBL" id="GFM34856.1"/>
    </source>
</evidence>
<feature type="compositionally biased region" description="Basic and acidic residues" evidence="1">
    <location>
        <begin position="13"/>
        <end position="22"/>
    </location>
</feature>
<accession>A0A7J0BMF1</accession>
<dbReference type="AlphaFoldDB" id="A0A7J0BMF1"/>
<evidence type="ECO:0000313" key="3">
    <source>
        <dbReference type="Proteomes" id="UP000503840"/>
    </source>
</evidence>
<sequence>MPNSKKNTKGRTKGVEKSEKAPKARSWSITADAIAVLEAYKGVQAGNAKNVASFVSEAIIAYGATVLGDHMPELEGVTECRLPNQLGKIKKELAELRGRLIELELPEEKKKQAIALLKKHKIQSAKQMRTAWDNHAIKKTFQKYLHSIKDWKIFIEKHKDDLS</sequence>
<feature type="compositionally biased region" description="Basic residues" evidence="1">
    <location>
        <begin position="1"/>
        <end position="12"/>
    </location>
</feature>
<feature type="region of interest" description="Disordered" evidence="1">
    <location>
        <begin position="1"/>
        <end position="23"/>
    </location>
</feature>